<dbReference type="EMBL" id="CDGG01000001">
    <property type="protein sequence ID" value="CEI81386.1"/>
    <property type="molecule type" value="Genomic_DNA"/>
</dbReference>
<gene>
    <name evidence="1" type="ORF">BN997_01206</name>
</gene>
<dbReference type="Pfam" id="PF19652">
    <property type="entry name" value="DUF6155"/>
    <property type="match status" value="1"/>
</dbReference>
<proteinExistence type="predicted"/>
<sequence length="182" mass="21345">MTKTKQLKIPELKKHLRTCDKKELIQIITELYKLNSDAAEYLSVKYGGDEEIQALFEKAQQEINNEFFPDRGFGKMRLSHAKKAISRFKKLTNDERKTIELMVYYVEIGTLFTNTYGDIDERFYDSMNSMYDRVIAACEKDEQLFKQLQPRLFNIVENANGIGWGYHDNLADSYNSINWLNS</sequence>
<reference evidence="1 2" key="1">
    <citation type="submission" date="2014-11" db="EMBL/GenBank/DDBJ databases">
        <authorList>
            <person name="Urmite Genomes Urmite Genomes"/>
        </authorList>
    </citation>
    <scope>NUCLEOTIDE SEQUENCE [LARGE SCALE GENOMIC DNA]</scope>
    <source>
        <strain evidence="1 2">Oc5</strain>
    </source>
</reference>
<dbReference type="InterPro" id="IPR046153">
    <property type="entry name" value="DUF6155"/>
</dbReference>
<dbReference type="RefSeq" id="WP_042530473.1">
    <property type="nucleotide sequence ID" value="NZ_CDGG01000001.1"/>
</dbReference>
<evidence type="ECO:0000313" key="2">
    <source>
        <dbReference type="Proteomes" id="UP000040453"/>
    </source>
</evidence>
<dbReference type="AlphaFoldDB" id="A0A0A1MQT9"/>
<dbReference type="Proteomes" id="UP000040453">
    <property type="component" value="Unassembled WGS sequence"/>
</dbReference>
<protein>
    <submittedName>
        <fullName evidence="1">Uncharacterized protein</fullName>
    </submittedName>
</protein>
<evidence type="ECO:0000313" key="1">
    <source>
        <dbReference type="EMBL" id="CEI81386.1"/>
    </source>
</evidence>
<keyword evidence="2" id="KW-1185">Reference proteome</keyword>
<dbReference type="STRING" id="545501.BN997_01206"/>
<organism evidence="1 2">
    <name type="scientific">Oceanobacillus oncorhynchi</name>
    <dbReference type="NCBI Taxonomy" id="545501"/>
    <lineage>
        <taxon>Bacteria</taxon>
        <taxon>Bacillati</taxon>
        <taxon>Bacillota</taxon>
        <taxon>Bacilli</taxon>
        <taxon>Bacillales</taxon>
        <taxon>Bacillaceae</taxon>
        <taxon>Oceanobacillus</taxon>
    </lineage>
</organism>
<name>A0A0A1MQT9_9BACI</name>
<accession>A0A0A1MQT9</accession>